<feature type="transmembrane region" description="Helical" evidence="12">
    <location>
        <begin position="203"/>
        <end position="226"/>
    </location>
</feature>
<keyword evidence="14" id="KW-1185">Reference proteome</keyword>
<gene>
    <name evidence="13" type="primary">cydB</name>
    <name evidence="13" type="ORF">H359_0718</name>
</gene>
<evidence type="ECO:0000256" key="12">
    <source>
        <dbReference type="SAM" id="Phobius"/>
    </source>
</evidence>
<keyword evidence="11 12" id="KW-0472">Membrane</keyword>
<evidence type="ECO:0000256" key="9">
    <source>
        <dbReference type="ARBA" id="ARBA00022989"/>
    </source>
</evidence>
<reference evidence="13 14" key="1">
    <citation type="submission" date="2013-07" db="EMBL/GenBank/DDBJ databases">
        <title>Isolation of a new Chlamydia species from the feral Sacred Ibis (Threskiornis aethiopicus): Chlamydia ibidis.</title>
        <authorList>
            <person name="Vorimore F."/>
            <person name="Hsia R.-C."/>
            <person name="Huot-Creasy H."/>
            <person name="Bastian S."/>
            <person name="Deruyter L."/>
            <person name="Passet A."/>
            <person name="Sachse K."/>
            <person name="Bavoil P."/>
            <person name="Myers G."/>
            <person name="Laroucau K."/>
        </authorList>
    </citation>
    <scope>NUCLEOTIDE SEQUENCE [LARGE SCALE GENOMIC DNA]</scope>
    <source>
        <strain evidence="13 14">10-1398/6</strain>
    </source>
</reference>
<evidence type="ECO:0000256" key="3">
    <source>
        <dbReference type="ARBA" id="ARBA00022448"/>
    </source>
</evidence>
<keyword evidence="10" id="KW-0408">Iron</keyword>
<evidence type="ECO:0000256" key="1">
    <source>
        <dbReference type="ARBA" id="ARBA00004651"/>
    </source>
</evidence>
<proteinExistence type="inferred from homology"/>
<dbReference type="InterPro" id="IPR003317">
    <property type="entry name" value="Cyt-d_oxidase_su2"/>
</dbReference>
<feature type="transmembrane region" description="Helical" evidence="12">
    <location>
        <begin position="12"/>
        <end position="39"/>
    </location>
</feature>
<evidence type="ECO:0000256" key="6">
    <source>
        <dbReference type="ARBA" id="ARBA00022692"/>
    </source>
</evidence>
<comment type="similarity">
    <text evidence="2">Belongs to the cytochrome ubiquinol oxidase subunit 2 family.</text>
</comment>
<comment type="subcellular location">
    <subcellularLocation>
        <location evidence="1">Cell membrane</location>
        <topology evidence="1">Multi-pass membrane protein</topology>
    </subcellularLocation>
</comment>
<evidence type="ECO:0000256" key="7">
    <source>
        <dbReference type="ARBA" id="ARBA00022723"/>
    </source>
</evidence>
<name>A0ABP2XE85_9CHLA</name>
<dbReference type="PIRSF" id="PIRSF000267">
    <property type="entry name" value="Cyt_oxidse_sub2"/>
    <property type="match status" value="1"/>
</dbReference>
<dbReference type="EC" id="1.10.3.-" evidence="13"/>
<evidence type="ECO:0000256" key="4">
    <source>
        <dbReference type="ARBA" id="ARBA00022475"/>
    </source>
</evidence>
<accession>A0ABP2XE85</accession>
<feature type="transmembrane region" description="Helical" evidence="12">
    <location>
        <begin position="315"/>
        <end position="338"/>
    </location>
</feature>
<evidence type="ECO:0000256" key="2">
    <source>
        <dbReference type="ARBA" id="ARBA00007543"/>
    </source>
</evidence>
<keyword evidence="9 12" id="KW-1133">Transmembrane helix</keyword>
<keyword evidence="13" id="KW-0560">Oxidoreductase</keyword>
<feature type="transmembrane region" description="Helical" evidence="12">
    <location>
        <begin position="60"/>
        <end position="78"/>
    </location>
</feature>
<evidence type="ECO:0000313" key="14">
    <source>
        <dbReference type="Proteomes" id="UP000016064"/>
    </source>
</evidence>
<keyword evidence="4" id="KW-1003">Cell membrane</keyword>
<dbReference type="RefSeq" id="WP_020370268.1">
    <property type="nucleotide sequence ID" value="NZ_APJW01000002.1"/>
</dbReference>
<dbReference type="GO" id="GO:0016491">
    <property type="term" value="F:oxidoreductase activity"/>
    <property type="evidence" value="ECO:0007669"/>
    <property type="project" value="UniProtKB-KW"/>
</dbReference>
<feature type="transmembrane region" description="Helical" evidence="12">
    <location>
        <begin position="117"/>
        <end position="144"/>
    </location>
</feature>
<keyword evidence="3" id="KW-0813">Transport</keyword>
<dbReference type="Pfam" id="PF02322">
    <property type="entry name" value="Cyt_bd_oxida_II"/>
    <property type="match status" value="1"/>
</dbReference>
<comment type="caution">
    <text evidence="13">The sequence shown here is derived from an EMBL/GenBank/DDBJ whole genome shotgun (WGS) entry which is preliminary data.</text>
</comment>
<sequence>MDVSLVWSVIWYAILGVSVFAYSLGDGFDLGLSSIYYIAKSDKDRRLFLNSIGPIWDGNEVWLIIIFGGLFAGFPSAYGALLSIFYMPIWCLVFLYICRGCALEFRSKVESKKWRNFWDAAFAISGMAIGFFLGSLVGNMILGLPLSPETPYASLSWELFSRPYAALCGALVISAFSLHGSTFMMLKISGDLHARLAKCFSKVLAAFCIIYLSLVVATVTMIPQVYGSCFALGNFSGLPAYPVLFALMILTLGDCLLIKLAVKKQRFLLAFLCSSCSLLLLIVSSIVLVFPNILLSTIDQQYSYTLTNAAASNKTLQTLFVIVILGLPLIIGYSIYVYRVFRGKTDFPSIY</sequence>
<dbReference type="Proteomes" id="UP000016064">
    <property type="component" value="Unassembled WGS sequence"/>
</dbReference>
<organism evidence="13 14">
    <name type="scientific">Chlamydia ibidis 10-1398/6</name>
    <dbReference type="NCBI Taxonomy" id="1046581"/>
    <lineage>
        <taxon>Bacteria</taxon>
        <taxon>Pseudomonadati</taxon>
        <taxon>Chlamydiota</taxon>
        <taxon>Chlamydiia</taxon>
        <taxon>Chlamydiales</taxon>
        <taxon>Chlamydiaceae</taxon>
        <taxon>Chlamydia/Chlamydophila group</taxon>
        <taxon>Chlamydia</taxon>
    </lineage>
</organism>
<feature type="transmembrane region" description="Helical" evidence="12">
    <location>
        <begin position="238"/>
        <end position="260"/>
    </location>
</feature>
<keyword evidence="8" id="KW-0249">Electron transport</keyword>
<feature type="transmembrane region" description="Helical" evidence="12">
    <location>
        <begin position="267"/>
        <end position="295"/>
    </location>
</feature>
<feature type="transmembrane region" description="Helical" evidence="12">
    <location>
        <begin position="164"/>
        <end position="183"/>
    </location>
</feature>
<keyword evidence="7" id="KW-0479">Metal-binding</keyword>
<keyword evidence="6 12" id="KW-0812">Transmembrane</keyword>
<evidence type="ECO:0000313" key="13">
    <source>
        <dbReference type="EMBL" id="EQM62766.1"/>
    </source>
</evidence>
<protein>
    <submittedName>
        <fullName evidence="13">Cytochrome d ubiquinol oxidase, subunit II</fullName>
        <ecNumber evidence="13">1.10.3.-</ecNumber>
    </submittedName>
</protein>
<evidence type="ECO:0000256" key="8">
    <source>
        <dbReference type="ARBA" id="ARBA00022982"/>
    </source>
</evidence>
<evidence type="ECO:0000256" key="5">
    <source>
        <dbReference type="ARBA" id="ARBA00022617"/>
    </source>
</evidence>
<dbReference type="PANTHER" id="PTHR43141:SF5">
    <property type="entry name" value="CYTOCHROME BD-I UBIQUINOL OXIDASE SUBUNIT 2"/>
    <property type="match status" value="1"/>
</dbReference>
<dbReference type="EMBL" id="APJW01000002">
    <property type="protein sequence ID" value="EQM62766.1"/>
    <property type="molecule type" value="Genomic_DNA"/>
</dbReference>
<feature type="transmembrane region" description="Helical" evidence="12">
    <location>
        <begin position="84"/>
        <end position="105"/>
    </location>
</feature>
<dbReference type="PANTHER" id="PTHR43141">
    <property type="entry name" value="CYTOCHROME BD2 SUBUNIT II"/>
    <property type="match status" value="1"/>
</dbReference>
<evidence type="ECO:0000256" key="11">
    <source>
        <dbReference type="ARBA" id="ARBA00023136"/>
    </source>
</evidence>
<evidence type="ECO:0000256" key="10">
    <source>
        <dbReference type="ARBA" id="ARBA00023004"/>
    </source>
</evidence>
<keyword evidence="5" id="KW-0349">Heme</keyword>
<dbReference type="NCBIfam" id="TIGR00203">
    <property type="entry name" value="cydB"/>
    <property type="match status" value="1"/>
</dbReference>